<evidence type="ECO:0000256" key="4">
    <source>
        <dbReference type="ARBA" id="ARBA00022989"/>
    </source>
</evidence>
<dbReference type="AlphaFoldDB" id="A0AAP2DJ14"/>
<feature type="binding site" evidence="6">
    <location>
        <position position="66"/>
    </location>
    <ligand>
        <name>Zn(2+)</name>
        <dbReference type="ChEBI" id="CHEBI:29105"/>
    </ligand>
</feature>
<feature type="binding site" evidence="6">
    <location>
        <position position="188"/>
    </location>
    <ligand>
        <name>Zn(2+)</name>
        <dbReference type="ChEBI" id="CHEBI:29105"/>
    </ligand>
</feature>
<dbReference type="PANTHER" id="PTHR20855:SF129">
    <property type="entry name" value="HEMOLYSIN-3 HOMOLOG"/>
    <property type="match status" value="1"/>
</dbReference>
<evidence type="ECO:0000256" key="3">
    <source>
        <dbReference type="ARBA" id="ARBA00022692"/>
    </source>
</evidence>
<evidence type="ECO:0000256" key="7">
    <source>
        <dbReference type="SAM" id="Phobius"/>
    </source>
</evidence>
<evidence type="ECO:0000256" key="5">
    <source>
        <dbReference type="ARBA" id="ARBA00023136"/>
    </source>
</evidence>
<proteinExistence type="inferred from homology"/>
<comment type="subcellular location">
    <subcellularLocation>
        <location evidence="1">Endomembrane system</location>
        <topology evidence="1">Multi-pass membrane protein</topology>
    </subcellularLocation>
</comment>
<dbReference type="Proteomes" id="UP001319200">
    <property type="component" value="Unassembled WGS sequence"/>
</dbReference>
<comment type="similarity">
    <text evidence="2">Belongs to the UPF0073 (Hly-III) family.</text>
</comment>
<feature type="transmembrane region" description="Helical" evidence="7">
    <location>
        <begin position="162"/>
        <end position="180"/>
    </location>
</feature>
<feature type="transmembrane region" description="Helical" evidence="7">
    <location>
        <begin position="80"/>
        <end position="101"/>
    </location>
</feature>
<organism evidence="8 9">
    <name type="scientific">Chryseosolibacter histidini</name>
    <dbReference type="NCBI Taxonomy" id="2782349"/>
    <lineage>
        <taxon>Bacteria</taxon>
        <taxon>Pseudomonadati</taxon>
        <taxon>Bacteroidota</taxon>
        <taxon>Cytophagia</taxon>
        <taxon>Cytophagales</taxon>
        <taxon>Chryseotaleaceae</taxon>
        <taxon>Chryseosolibacter</taxon>
    </lineage>
</organism>
<dbReference type="GO" id="GO:0046872">
    <property type="term" value="F:metal ion binding"/>
    <property type="evidence" value="ECO:0007669"/>
    <property type="project" value="UniProtKB-KW"/>
</dbReference>
<comment type="caution">
    <text evidence="8">The sequence shown here is derived from an EMBL/GenBank/DDBJ whole genome shotgun (WGS) entry which is preliminary data.</text>
</comment>
<dbReference type="NCBIfam" id="TIGR01065">
    <property type="entry name" value="hlyIII"/>
    <property type="match status" value="1"/>
</dbReference>
<dbReference type="GO" id="GO:0140911">
    <property type="term" value="F:pore-forming activity"/>
    <property type="evidence" value="ECO:0007669"/>
    <property type="project" value="InterPro"/>
</dbReference>
<evidence type="ECO:0000313" key="9">
    <source>
        <dbReference type="Proteomes" id="UP001319200"/>
    </source>
</evidence>
<evidence type="ECO:0000256" key="2">
    <source>
        <dbReference type="ARBA" id="ARBA00008488"/>
    </source>
</evidence>
<keyword evidence="4 7" id="KW-1133">Transmembrane helix</keyword>
<dbReference type="GO" id="GO:0012505">
    <property type="term" value="C:endomembrane system"/>
    <property type="evidence" value="ECO:0007669"/>
    <property type="project" value="UniProtKB-SubCell"/>
</dbReference>
<dbReference type="InterPro" id="IPR004254">
    <property type="entry name" value="AdipoR/HlyIII-related"/>
</dbReference>
<dbReference type="EMBL" id="JAHESF010000008">
    <property type="protein sequence ID" value="MBT1697205.1"/>
    <property type="molecule type" value="Genomic_DNA"/>
</dbReference>
<feature type="transmembrane region" description="Helical" evidence="7">
    <location>
        <begin position="189"/>
        <end position="210"/>
    </location>
</feature>
<name>A0AAP2DJ14_9BACT</name>
<reference evidence="8 9" key="1">
    <citation type="submission" date="2021-05" db="EMBL/GenBank/DDBJ databases">
        <title>A Polyphasic approach of four new species of the genus Ohtaekwangia: Ohtaekwangia histidinii sp. nov., Ohtaekwangia cretensis sp. nov., Ohtaekwangia indiensis sp. nov., Ohtaekwangia reichenbachii sp. nov. from diverse environment.</title>
        <authorList>
            <person name="Octaviana S."/>
        </authorList>
    </citation>
    <scope>NUCLEOTIDE SEQUENCE [LARGE SCALE GENOMIC DNA]</scope>
    <source>
        <strain evidence="8 9">PWU4</strain>
    </source>
</reference>
<keyword evidence="6" id="KW-0479">Metal-binding</keyword>
<keyword evidence="9" id="KW-1185">Reference proteome</keyword>
<dbReference type="RefSeq" id="WP_254163021.1">
    <property type="nucleotide sequence ID" value="NZ_JAHESF010000008.1"/>
</dbReference>
<dbReference type="PANTHER" id="PTHR20855">
    <property type="entry name" value="ADIPOR/PROGESTIN RECEPTOR-RELATED"/>
    <property type="match status" value="1"/>
</dbReference>
<keyword evidence="6" id="KW-0862">Zinc</keyword>
<accession>A0AAP2DJ14</accession>
<feature type="transmembrane region" description="Helical" evidence="7">
    <location>
        <begin position="107"/>
        <end position="126"/>
    </location>
</feature>
<evidence type="ECO:0000256" key="1">
    <source>
        <dbReference type="ARBA" id="ARBA00004127"/>
    </source>
</evidence>
<sequence>MDTAFFSKREEIVNAVTHGIGTGLAIAALVVLVVFAAIEGTAAHVVGFTIYGVTMVTLYLASTLYHGITSTSTKYLLRKFDHMSIFLLIAGSYTPFCLTALPGWVGWTVLIIVWTCAVTGIVLKMFHTGMHEGTSTFLYILMGWLIIPAIKPLYCSLSFQTFVYLMLGGVFYTAGTYFFLKDSKQYYHGIWHIFVLAGSTFHFFSVLGLLRG</sequence>
<keyword evidence="5 7" id="KW-0472">Membrane</keyword>
<feature type="transmembrane region" description="Helical" evidence="7">
    <location>
        <begin position="133"/>
        <end position="150"/>
    </location>
</feature>
<evidence type="ECO:0000256" key="6">
    <source>
        <dbReference type="PIRSR" id="PIRSR604254-1"/>
    </source>
</evidence>
<feature type="transmembrane region" description="Helical" evidence="7">
    <location>
        <begin position="44"/>
        <end position="68"/>
    </location>
</feature>
<feature type="transmembrane region" description="Helical" evidence="7">
    <location>
        <begin position="12"/>
        <end position="38"/>
    </location>
</feature>
<dbReference type="Pfam" id="PF03006">
    <property type="entry name" value="HlyIII"/>
    <property type="match status" value="1"/>
</dbReference>
<feature type="binding site" evidence="6">
    <location>
        <position position="192"/>
    </location>
    <ligand>
        <name>Zn(2+)</name>
        <dbReference type="ChEBI" id="CHEBI:29105"/>
    </ligand>
</feature>
<evidence type="ECO:0000313" key="8">
    <source>
        <dbReference type="EMBL" id="MBT1697205.1"/>
    </source>
</evidence>
<gene>
    <name evidence="8" type="ORF">KK083_09985</name>
</gene>
<protein>
    <submittedName>
        <fullName evidence="8">Hemolysin III family protein</fullName>
    </submittedName>
</protein>
<dbReference type="GO" id="GO:0016020">
    <property type="term" value="C:membrane"/>
    <property type="evidence" value="ECO:0007669"/>
    <property type="project" value="InterPro"/>
</dbReference>
<dbReference type="InterPro" id="IPR005744">
    <property type="entry name" value="Hy-lIII"/>
</dbReference>
<keyword evidence="3 7" id="KW-0812">Transmembrane</keyword>